<gene>
    <name evidence="1" type="ORF">M9H77_13740</name>
</gene>
<organism evidence="1 2">
    <name type="scientific">Catharanthus roseus</name>
    <name type="common">Madagascar periwinkle</name>
    <name type="synonym">Vinca rosea</name>
    <dbReference type="NCBI Taxonomy" id="4058"/>
    <lineage>
        <taxon>Eukaryota</taxon>
        <taxon>Viridiplantae</taxon>
        <taxon>Streptophyta</taxon>
        <taxon>Embryophyta</taxon>
        <taxon>Tracheophyta</taxon>
        <taxon>Spermatophyta</taxon>
        <taxon>Magnoliopsida</taxon>
        <taxon>eudicotyledons</taxon>
        <taxon>Gunneridae</taxon>
        <taxon>Pentapetalae</taxon>
        <taxon>asterids</taxon>
        <taxon>lamiids</taxon>
        <taxon>Gentianales</taxon>
        <taxon>Apocynaceae</taxon>
        <taxon>Rauvolfioideae</taxon>
        <taxon>Vinceae</taxon>
        <taxon>Catharanthinae</taxon>
        <taxon>Catharanthus</taxon>
    </lineage>
</organism>
<protein>
    <submittedName>
        <fullName evidence="1">Uncharacterized protein</fullName>
    </submittedName>
</protein>
<name>A0ACC0BLA3_CATRO</name>
<comment type="caution">
    <text evidence="1">The sequence shown here is derived from an EMBL/GenBank/DDBJ whole genome shotgun (WGS) entry which is preliminary data.</text>
</comment>
<accession>A0ACC0BLA3</accession>
<evidence type="ECO:0000313" key="1">
    <source>
        <dbReference type="EMBL" id="KAI5673376.1"/>
    </source>
</evidence>
<dbReference type="EMBL" id="CM044703">
    <property type="protein sequence ID" value="KAI5673376.1"/>
    <property type="molecule type" value="Genomic_DNA"/>
</dbReference>
<keyword evidence="2" id="KW-1185">Reference proteome</keyword>
<reference evidence="2" key="1">
    <citation type="journal article" date="2023" name="Nat. Plants">
        <title>Single-cell RNA sequencing provides a high-resolution roadmap for understanding the multicellular compartmentation of specialized metabolism.</title>
        <authorList>
            <person name="Sun S."/>
            <person name="Shen X."/>
            <person name="Li Y."/>
            <person name="Li Y."/>
            <person name="Wang S."/>
            <person name="Li R."/>
            <person name="Zhang H."/>
            <person name="Shen G."/>
            <person name="Guo B."/>
            <person name="Wei J."/>
            <person name="Xu J."/>
            <person name="St-Pierre B."/>
            <person name="Chen S."/>
            <person name="Sun C."/>
        </authorList>
    </citation>
    <scope>NUCLEOTIDE SEQUENCE [LARGE SCALE GENOMIC DNA]</scope>
</reference>
<dbReference type="Proteomes" id="UP001060085">
    <property type="component" value="Linkage Group LG03"/>
</dbReference>
<evidence type="ECO:0000313" key="2">
    <source>
        <dbReference type="Proteomes" id="UP001060085"/>
    </source>
</evidence>
<sequence length="100" mass="10991">MLGSITLDLDPVDRGHSTVGGLGQEGLTGYGSIGRPGKYAKARYLKDSDSTRAPEPTGHPSLMFSKCLFFPLSDDLCRKVRRYLTPPQLTYQRGTGYHIT</sequence>
<proteinExistence type="predicted"/>